<dbReference type="Proteomes" id="UP000032702">
    <property type="component" value="Unassembled WGS sequence"/>
</dbReference>
<feature type="region of interest" description="Disordered" evidence="1">
    <location>
        <begin position="344"/>
        <end position="397"/>
    </location>
</feature>
<feature type="compositionally biased region" description="Low complexity" evidence="1">
    <location>
        <begin position="1"/>
        <end position="21"/>
    </location>
</feature>
<dbReference type="OrthoDB" id="4964195at2"/>
<gene>
    <name evidence="3" type="ordered locus">STAUR_7377</name>
    <name evidence="4" type="ORF">STIAU_5504</name>
</gene>
<dbReference type="EMBL" id="CP002271">
    <property type="protein sequence ID" value="ADO75133.1"/>
    <property type="molecule type" value="Genomic_DNA"/>
</dbReference>
<name>Q08QY7_STIAD</name>
<organism evidence="4 6">
    <name type="scientific">Stigmatella aurantiaca (strain DW4/3-1)</name>
    <dbReference type="NCBI Taxonomy" id="378806"/>
    <lineage>
        <taxon>Bacteria</taxon>
        <taxon>Pseudomonadati</taxon>
        <taxon>Myxococcota</taxon>
        <taxon>Myxococcia</taxon>
        <taxon>Myxococcales</taxon>
        <taxon>Cystobacterineae</taxon>
        <taxon>Archangiaceae</taxon>
        <taxon>Stigmatella</taxon>
    </lineage>
</organism>
<proteinExistence type="predicted"/>
<dbReference type="HOGENOM" id="CLU_058237_0_0_7"/>
<feature type="region of interest" description="Disordered" evidence="1">
    <location>
        <begin position="1"/>
        <end position="23"/>
    </location>
</feature>
<dbReference type="KEGG" id="sur:STAUR_7377"/>
<evidence type="ECO:0000313" key="4">
    <source>
        <dbReference type="EMBL" id="EAU62895.1"/>
    </source>
</evidence>
<dbReference type="STRING" id="378806.STAUR_7377"/>
<reference evidence="3 5" key="2">
    <citation type="journal article" date="2011" name="Mol. Biol. Evol.">
        <title>Comparative genomic analysis of fruiting body formation in Myxococcales.</title>
        <authorList>
            <person name="Huntley S."/>
            <person name="Hamann N."/>
            <person name="Wegener-Feldbrugge S."/>
            <person name="Treuner-Lange A."/>
            <person name="Kube M."/>
            <person name="Reinhardt R."/>
            <person name="Klages S."/>
            <person name="Muller R."/>
            <person name="Ronning C.M."/>
            <person name="Nierman W.C."/>
            <person name="Sogaard-Andersen L."/>
        </authorList>
    </citation>
    <scope>NUCLEOTIDE SEQUENCE [LARGE SCALE GENOMIC DNA]</scope>
    <source>
        <strain evidence="3 5">DW4/3-1</strain>
    </source>
</reference>
<dbReference type="AlphaFoldDB" id="Q08QY7"/>
<dbReference type="RefSeq" id="WP_002618438.1">
    <property type="nucleotide sequence ID" value="NC_014623.1"/>
</dbReference>
<dbReference type="PATRIC" id="fig|378806.16.peg.1725"/>
<dbReference type="InterPro" id="IPR014976">
    <property type="entry name" value="AbpA_HamA_C"/>
</dbReference>
<dbReference type="eggNOG" id="ENOG502ZA3J">
    <property type="taxonomic scope" value="Bacteria"/>
</dbReference>
<keyword evidence="5" id="KW-1185">Reference proteome</keyword>
<protein>
    <submittedName>
        <fullName evidence="3">Conserved uncharacterized protein</fullName>
    </submittedName>
</protein>
<dbReference type="Proteomes" id="UP000001351">
    <property type="component" value="Chromosome"/>
</dbReference>
<accession>Q08QY7</accession>
<evidence type="ECO:0000313" key="3">
    <source>
        <dbReference type="EMBL" id="ADO75133.1"/>
    </source>
</evidence>
<evidence type="ECO:0000256" key="1">
    <source>
        <dbReference type="SAM" id="MobiDB-lite"/>
    </source>
</evidence>
<sequence length="397" mass="42632">MTTSADATGATATPPTSTTDSVGAAHESIEEALKRLARGTPTALAGLLHDVESHVTVDGTLVTAHCHCLKLDGNGRPRTEDLVKVIAEHVLDYAIPRSHIREAAEELQRSRSTQKLVRLVDEARSLFTDLEQSGEGGELLLFAFAEKILHLPQLICKMSLKTNTRMHVHGADGLHAGVDPTTGKLLLYWGESKIYGDVTGAVRECLASIRPMLAEYSSGQRDLQLLQRHADLDDPALEAALKKYLDPDADEFNSLEFRGLCLVGFDCDAYPTGPSTTQLAAMAKQIATTLPTWRGHVKKRLTEEKLDAFAMHFLFVPFPSADGFRQLLRDKLGVSKQAMPAAPTAVPSAPVSTPAVVAAKAAKPTPTRRTTPAPVSGVTTPRKARATKPRGTPSGAA</sequence>
<feature type="domain" description="Anti-bacteriophage protein A/HamA C-terminal" evidence="2">
    <location>
        <begin position="57"/>
        <end position="332"/>
    </location>
</feature>
<reference evidence="4 6" key="1">
    <citation type="submission" date="2006-04" db="EMBL/GenBank/DDBJ databases">
        <authorList>
            <person name="Nierman W.C."/>
        </authorList>
    </citation>
    <scope>NUCLEOTIDE SEQUENCE [LARGE SCALE GENOMIC DNA]</scope>
    <source>
        <strain evidence="4 6">DW4/3-1</strain>
    </source>
</reference>
<evidence type="ECO:0000259" key="2">
    <source>
        <dbReference type="Pfam" id="PF08878"/>
    </source>
</evidence>
<feature type="compositionally biased region" description="Low complexity" evidence="1">
    <location>
        <begin position="344"/>
        <end position="375"/>
    </location>
</feature>
<evidence type="ECO:0000313" key="5">
    <source>
        <dbReference type="Proteomes" id="UP000001351"/>
    </source>
</evidence>
<dbReference type="EMBL" id="AAMD01000197">
    <property type="protein sequence ID" value="EAU62895.1"/>
    <property type="molecule type" value="Genomic_DNA"/>
</dbReference>
<dbReference type="Pfam" id="PF08878">
    <property type="entry name" value="HamA"/>
    <property type="match status" value="1"/>
</dbReference>
<evidence type="ECO:0000313" key="6">
    <source>
        <dbReference type="Proteomes" id="UP000032702"/>
    </source>
</evidence>